<feature type="region of interest" description="Disordered" evidence="7">
    <location>
        <begin position="1"/>
        <end position="63"/>
    </location>
</feature>
<dbReference type="GO" id="GO:0008270">
    <property type="term" value="F:zinc ion binding"/>
    <property type="evidence" value="ECO:0007669"/>
    <property type="project" value="UniProtKB-KW"/>
</dbReference>
<organism evidence="10 11">
    <name type="scientific">Orchesella cincta</name>
    <name type="common">Springtail</name>
    <name type="synonym">Podura cincta</name>
    <dbReference type="NCBI Taxonomy" id="48709"/>
    <lineage>
        <taxon>Eukaryota</taxon>
        <taxon>Metazoa</taxon>
        <taxon>Ecdysozoa</taxon>
        <taxon>Arthropoda</taxon>
        <taxon>Hexapoda</taxon>
        <taxon>Collembola</taxon>
        <taxon>Entomobryomorpha</taxon>
        <taxon>Entomobryoidea</taxon>
        <taxon>Orchesellidae</taxon>
        <taxon>Orchesellinae</taxon>
        <taxon>Orchesella</taxon>
    </lineage>
</organism>
<dbReference type="AlphaFoldDB" id="A0A1D2NLT3"/>
<dbReference type="SMART" id="SM00249">
    <property type="entry name" value="PHD"/>
    <property type="match status" value="1"/>
</dbReference>
<evidence type="ECO:0000256" key="7">
    <source>
        <dbReference type="SAM" id="MobiDB-lite"/>
    </source>
</evidence>
<accession>A0A1D2NLT3</accession>
<comment type="similarity">
    <text evidence="2">Belongs to the ING family.</text>
</comment>
<evidence type="ECO:0000256" key="6">
    <source>
        <dbReference type="ARBA" id="ARBA00023242"/>
    </source>
</evidence>
<evidence type="ECO:0000313" key="11">
    <source>
        <dbReference type="Proteomes" id="UP000094527"/>
    </source>
</evidence>
<feature type="compositionally biased region" description="Polar residues" evidence="7">
    <location>
        <begin position="235"/>
        <end position="247"/>
    </location>
</feature>
<feature type="compositionally biased region" description="Low complexity" evidence="7">
    <location>
        <begin position="32"/>
        <end position="54"/>
    </location>
</feature>
<dbReference type="Gene3D" id="6.10.140.1740">
    <property type="match status" value="1"/>
</dbReference>
<dbReference type="GO" id="GO:0005634">
    <property type="term" value="C:nucleus"/>
    <property type="evidence" value="ECO:0007669"/>
    <property type="project" value="UniProtKB-SubCell"/>
</dbReference>
<feature type="domain" description="Inhibitor of growth protein N-terminal histone-binding" evidence="9">
    <location>
        <begin position="81"/>
        <end position="188"/>
    </location>
</feature>
<evidence type="ECO:0000256" key="5">
    <source>
        <dbReference type="ARBA" id="ARBA00022833"/>
    </source>
</evidence>
<proteinExistence type="inferred from homology"/>
<evidence type="ECO:0000256" key="2">
    <source>
        <dbReference type="ARBA" id="ARBA00010210"/>
    </source>
</evidence>
<name>A0A1D2NLT3_ORCCI</name>
<dbReference type="Pfam" id="PF12998">
    <property type="entry name" value="ING"/>
    <property type="match status" value="1"/>
</dbReference>
<evidence type="ECO:0000256" key="3">
    <source>
        <dbReference type="ARBA" id="ARBA00022723"/>
    </source>
</evidence>
<dbReference type="PANTHER" id="PTHR10333:SF89">
    <property type="entry name" value="INHIBITOR OF GROWTH PROTEIN"/>
    <property type="match status" value="1"/>
</dbReference>
<dbReference type="InterPro" id="IPR028651">
    <property type="entry name" value="ING_fam"/>
</dbReference>
<feature type="compositionally biased region" description="Basic and acidic residues" evidence="7">
    <location>
        <begin position="248"/>
        <end position="269"/>
    </location>
</feature>
<dbReference type="PANTHER" id="PTHR10333">
    <property type="entry name" value="INHIBITOR OF GROWTH PROTEIN"/>
    <property type="match status" value="1"/>
</dbReference>
<dbReference type="Gene3D" id="3.30.40.10">
    <property type="entry name" value="Zinc/RING finger domain, C3HC4 (zinc finger)"/>
    <property type="match status" value="1"/>
</dbReference>
<protein>
    <submittedName>
        <fullName evidence="10">Inhibitor of growth protein 1</fullName>
    </submittedName>
</protein>
<keyword evidence="5" id="KW-0862">Zinc</keyword>
<dbReference type="SMART" id="SM01408">
    <property type="entry name" value="ING"/>
    <property type="match status" value="1"/>
</dbReference>
<feature type="domain" description="Zinc finger PHD-type" evidence="8">
    <location>
        <begin position="427"/>
        <end position="463"/>
    </location>
</feature>
<evidence type="ECO:0000256" key="1">
    <source>
        <dbReference type="ARBA" id="ARBA00004123"/>
    </source>
</evidence>
<dbReference type="InterPro" id="IPR024610">
    <property type="entry name" value="ING_N_histone-binding"/>
</dbReference>
<dbReference type="SUPFAM" id="SSF57903">
    <property type="entry name" value="FYVE/PHD zinc finger"/>
    <property type="match status" value="1"/>
</dbReference>
<evidence type="ECO:0000259" key="9">
    <source>
        <dbReference type="SMART" id="SM01408"/>
    </source>
</evidence>
<keyword evidence="4" id="KW-0863">Zinc-finger</keyword>
<sequence>MSSSTKKGGTLGVGQKVDRNDASTGGGSKGDSLSTTPSKSSKTVTKKALATSTSNKGGSESVTNPAILNQQALEALYSATYVEDFIDCNDNMGDDLIRQTTRMFEMGSNYMTYIRELETAMAILLGDDDSDHIAPDQLIGDKKKAVFRLQQVLITAQDTGDDSLQVMQGMQDHIENKTRQLDVDRKNLAEYCKEQDPSESAFKDPPPPTTERSIKRARRQRHEIYRPSILGPSSLKATSYPETVSTNSRDHEPHVVTTSRSRDRDRSTDRNQSSNQSSGPTAARSQNLCRRLPSLPSQRPVKKCNQSPTVGLVKEVEVVHQEVKDQQQQRRKKHPRLQQLQNRLLAQQPRKVKGLNGAVKEVVGLVTTPPRVKSRVKDIKSKRKRRQRKEKLNKAAVIVKKTVPLNNTLLTRTNLHIAFVIRYVSYGEMIGCDNDLCPIEWYHYNCLGIVKKPKGKWYCPMCRGDRPNTMKPKAIFLKELEKYNREKEKKEENS</sequence>
<comment type="caution">
    <text evidence="10">The sequence shown here is derived from an EMBL/GenBank/DDBJ whole genome shotgun (WGS) entry which is preliminary data.</text>
</comment>
<dbReference type="CDD" id="cd15584">
    <property type="entry name" value="PHD_ING1_2"/>
    <property type="match status" value="1"/>
</dbReference>
<dbReference type="InterPro" id="IPR013083">
    <property type="entry name" value="Znf_RING/FYVE/PHD"/>
</dbReference>
<gene>
    <name evidence="10" type="ORF">Ocin01_00428</name>
</gene>
<comment type="subcellular location">
    <subcellularLocation>
        <location evidence="1">Nucleus</location>
    </subcellularLocation>
</comment>
<dbReference type="InterPro" id="IPR001965">
    <property type="entry name" value="Znf_PHD"/>
</dbReference>
<dbReference type="STRING" id="48709.A0A1D2NLT3"/>
<dbReference type="InterPro" id="IPR011011">
    <property type="entry name" value="Znf_FYVE_PHD"/>
</dbReference>
<dbReference type="Proteomes" id="UP000094527">
    <property type="component" value="Unassembled WGS sequence"/>
</dbReference>
<keyword evidence="11" id="KW-1185">Reference proteome</keyword>
<feature type="region of interest" description="Disordered" evidence="7">
    <location>
        <begin position="192"/>
        <end position="286"/>
    </location>
</feature>
<keyword evidence="6" id="KW-0539">Nucleus</keyword>
<evidence type="ECO:0000256" key="4">
    <source>
        <dbReference type="ARBA" id="ARBA00022771"/>
    </source>
</evidence>
<keyword evidence="3" id="KW-0479">Metal-binding</keyword>
<reference evidence="10 11" key="1">
    <citation type="journal article" date="2016" name="Genome Biol. Evol.">
        <title>Gene Family Evolution Reflects Adaptation to Soil Environmental Stressors in the Genome of the Collembolan Orchesella cincta.</title>
        <authorList>
            <person name="Faddeeva-Vakhrusheva A."/>
            <person name="Derks M.F."/>
            <person name="Anvar S.Y."/>
            <person name="Agamennone V."/>
            <person name="Suring W."/>
            <person name="Smit S."/>
            <person name="van Straalen N.M."/>
            <person name="Roelofs D."/>
        </authorList>
    </citation>
    <scope>NUCLEOTIDE SEQUENCE [LARGE SCALE GENOMIC DNA]</scope>
    <source>
        <tissue evidence="10">Mixed pool</tissue>
    </source>
</reference>
<dbReference type="OrthoDB" id="5411773at2759"/>
<dbReference type="InterPro" id="IPR028643">
    <property type="entry name" value="ING1_PHD_Znf"/>
</dbReference>
<dbReference type="EMBL" id="LJIJ01000008">
    <property type="protein sequence ID" value="ODN06243.1"/>
    <property type="molecule type" value="Genomic_DNA"/>
</dbReference>
<evidence type="ECO:0000259" key="8">
    <source>
        <dbReference type="SMART" id="SM00249"/>
    </source>
</evidence>
<dbReference type="GO" id="GO:0045893">
    <property type="term" value="P:positive regulation of DNA-templated transcription"/>
    <property type="evidence" value="ECO:0007669"/>
    <property type="project" value="TreeGrafter"/>
</dbReference>
<feature type="compositionally biased region" description="Polar residues" evidence="7">
    <location>
        <begin position="271"/>
        <end position="286"/>
    </location>
</feature>
<evidence type="ECO:0000313" key="10">
    <source>
        <dbReference type="EMBL" id="ODN06243.1"/>
    </source>
</evidence>